<sequence length="500" mass="56636">MEPQVWEPCNYQLADCSTEHAVWIPDIPVLCDSESTEMACFEETFVASSRRGQQLVQYAASATPKYADPFCVFKKKSRELDSENDRWRKKMHRYPASIRELGERYTVPTVVSIGPYHHGLEHLKKAEEAKHVAAYSCIEHTGLEPNQAVQKMYDAVVSVAGEARSLYDKDTMAGIDDEKDFWPMMFYDACFLVQFMLRNSTHKSTIHPWLSSFFKTNKNDIYHDIMLLENQLPRVVLETLAGFTRASLHSFAVSLNEVLQNSRLAKADAKDLEAKSSVFPDLKSAPHLLGYVRFFIVGTNKSKIMSEPRKKTPKVISFSVSAIELAEMGITLTPSETPEMAHMGFKKGRLSGELFLPHIFLNNLRASFLVNMAAFEISSNSKRRSDHGEDTAVCSYIQLLGMLMDREEDVRELRSKRLLQGGGGLTDKAALDFFSSLQGVDVTMGPLYHRTIRDVRIYKQDCQTRVKVHSFWYKHKKTIGTVLSVIATVSSILVALYSLK</sequence>
<organism evidence="1 2">
    <name type="scientific">Avena sativa</name>
    <name type="common">Oat</name>
    <dbReference type="NCBI Taxonomy" id="4498"/>
    <lineage>
        <taxon>Eukaryota</taxon>
        <taxon>Viridiplantae</taxon>
        <taxon>Streptophyta</taxon>
        <taxon>Embryophyta</taxon>
        <taxon>Tracheophyta</taxon>
        <taxon>Spermatophyta</taxon>
        <taxon>Magnoliopsida</taxon>
        <taxon>Liliopsida</taxon>
        <taxon>Poales</taxon>
        <taxon>Poaceae</taxon>
        <taxon>BOP clade</taxon>
        <taxon>Pooideae</taxon>
        <taxon>Poodae</taxon>
        <taxon>Poeae</taxon>
        <taxon>Poeae Chloroplast Group 1 (Aveneae type)</taxon>
        <taxon>Aveninae</taxon>
        <taxon>Avena</taxon>
    </lineage>
</organism>
<evidence type="ECO:0000313" key="1">
    <source>
        <dbReference type="EnsemblPlants" id="AVESA.00010b.r2.3AG0450170.1.CDS.1"/>
    </source>
</evidence>
<keyword evidence="2" id="KW-1185">Reference proteome</keyword>
<protein>
    <submittedName>
        <fullName evidence="1">Uncharacterized protein</fullName>
    </submittedName>
</protein>
<accession>A0ACD5VLT1</accession>
<dbReference type="EnsemblPlants" id="AVESA.00010b.r2.3AG0450170.1">
    <property type="protein sequence ID" value="AVESA.00010b.r2.3AG0450170.1.CDS.1"/>
    <property type="gene ID" value="AVESA.00010b.r2.3AG0450170"/>
</dbReference>
<reference evidence="1" key="2">
    <citation type="submission" date="2025-09" db="UniProtKB">
        <authorList>
            <consortium name="EnsemblPlants"/>
        </authorList>
    </citation>
    <scope>IDENTIFICATION</scope>
</reference>
<dbReference type="Proteomes" id="UP001732700">
    <property type="component" value="Chromosome 3A"/>
</dbReference>
<evidence type="ECO:0000313" key="2">
    <source>
        <dbReference type="Proteomes" id="UP001732700"/>
    </source>
</evidence>
<proteinExistence type="predicted"/>
<reference evidence="1" key="1">
    <citation type="submission" date="2021-05" db="EMBL/GenBank/DDBJ databases">
        <authorList>
            <person name="Scholz U."/>
            <person name="Mascher M."/>
            <person name="Fiebig A."/>
        </authorList>
    </citation>
    <scope>NUCLEOTIDE SEQUENCE [LARGE SCALE GENOMIC DNA]</scope>
</reference>
<name>A0ACD5VLT1_AVESA</name>